<dbReference type="InterPro" id="IPR041228">
    <property type="entry name" value="Dynein_C"/>
</dbReference>
<dbReference type="InterPro" id="IPR027417">
    <property type="entry name" value="P-loop_NTPase"/>
</dbReference>
<dbReference type="AlphaFoldDB" id="A0A7M4EEX1"/>
<feature type="domain" description="Dynein heavy chain C-terminal" evidence="3">
    <location>
        <begin position="373"/>
        <end position="673"/>
    </location>
</feature>
<name>A0A7M4EEX1_CROPO</name>
<dbReference type="Pfam" id="PF18198">
    <property type="entry name" value="AAA_lid_11"/>
    <property type="match status" value="1"/>
</dbReference>
<dbReference type="Gene3D" id="3.10.490.20">
    <property type="match status" value="1"/>
</dbReference>
<dbReference type="GO" id="GO:0007018">
    <property type="term" value="P:microtubule-based movement"/>
    <property type="evidence" value="ECO:0007669"/>
    <property type="project" value="InterPro"/>
</dbReference>
<evidence type="ECO:0000313" key="5">
    <source>
        <dbReference type="Proteomes" id="UP000594220"/>
    </source>
</evidence>
<keyword evidence="5" id="KW-1185">Reference proteome</keyword>
<reference evidence="4" key="2">
    <citation type="submission" date="2025-09" db="UniProtKB">
        <authorList>
            <consortium name="Ensembl"/>
        </authorList>
    </citation>
    <scope>IDENTIFICATION</scope>
</reference>
<dbReference type="Ensembl" id="ENSCPRT00005010399.1">
    <property type="protein sequence ID" value="ENSCPRP00005008828.1"/>
    <property type="gene ID" value="ENSCPRG00005006291.1"/>
</dbReference>
<evidence type="ECO:0000259" key="2">
    <source>
        <dbReference type="Pfam" id="PF18198"/>
    </source>
</evidence>
<evidence type="ECO:0000313" key="4">
    <source>
        <dbReference type="Ensembl" id="ENSCPRP00005008828.1"/>
    </source>
</evidence>
<dbReference type="Gene3D" id="1.10.8.720">
    <property type="entry name" value="Region D6 of dynein motor"/>
    <property type="match status" value="1"/>
</dbReference>
<dbReference type="GO" id="GO:0008569">
    <property type="term" value="F:minus-end-directed microtubule motor activity"/>
    <property type="evidence" value="ECO:0007669"/>
    <property type="project" value="InterPro"/>
</dbReference>
<sequence length="677" mass="77194">MDNLSKWKMIYDSAKPQEEAFPDVWKTLIGLERLVVLRCLRPDKIVPAVQEFITENMGRTFIEPPTFDLVGSYNDSNCCAPLIFVLSPGADPMAGLLKFADDAGMGDTSIQTISLGQGQGPIAAKMIYQAIIDGTWVVLQNCHLATSWMPALEKICEEVIVPESTHDKFRLWLTSYPSEKFPVSILQNGIKMTNEPPKGVRANLLRSYLNDPVSDPAFFSSCQKQEMWQKLLFGLCFFHALVQERRNFGPLGWNIPYEFNESDLRISMRQIQMFLNEYEEIPFEALTYLTGECNYGGRVTDDKDRRLLLSLLSIVYTKDIEQDKYQLSPGEEYYIPIHGPYQSYIEYIRTLPITTHPEVFGLHENADITKDNQETNQLFSGVLLTLPREAGGGGKSPQETVEDLARDILSKLPNDFNLEEVMKKYPVLYKESMNTVLRQELIRFNRLTEVVRSSLVNLGRAIKGQVLMSSELEDVFSSMLVGKVPTMWAAKSYPSLKPLGSYMSDLLARLAFFQEWIRKGPPSVFWISGFYFTQSFLTGVSQNYARKYTIPIDYIGFEFEVTKEEHTMEKMPEDGAYVKGLFLEGARWNRETMQIGESFPKILYDSLPIIWLKPGESSRFLHDNVYLCPVYKTSARRGVLSTTGHSTNYVLSIELPSDKPQKHWINRGVAALCQLDD</sequence>
<dbReference type="InterPro" id="IPR043160">
    <property type="entry name" value="Dynein_C_barrel"/>
</dbReference>
<dbReference type="Pfam" id="PF18199">
    <property type="entry name" value="Dynein_C"/>
    <property type="match status" value="1"/>
</dbReference>
<dbReference type="Gene3D" id="1.20.1270.280">
    <property type="match status" value="1"/>
</dbReference>
<dbReference type="GO" id="GO:0045505">
    <property type="term" value="F:dynein intermediate chain binding"/>
    <property type="evidence" value="ECO:0007669"/>
    <property type="project" value="InterPro"/>
</dbReference>
<feature type="domain" description="Dynein heavy chain AAA lid" evidence="2">
    <location>
        <begin position="228"/>
        <end position="366"/>
    </location>
</feature>
<accession>A0A7M4EEX1</accession>
<evidence type="ECO:0000259" key="3">
    <source>
        <dbReference type="Pfam" id="PF18199"/>
    </source>
</evidence>
<feature type="domain" description="Dynein heavy chain region D6 P-loop" evidence="1">
    <location>
        <begin position="78"/>
        <end position="193"/>
    </location>
</feature>
<organism evidence="4 5">
    <name type="scientific">Crocodylus porosus</name>
    <name type="common">Saltwater crocodile</name>
    <name type="synonym">Estuarine crocodile</name>
    <dbReference type="NCBI Taxonomy" id="8502"/>
    <lineage>
        <taxon>Eukaryota</taxon>
        <taxon>Metazoa</taxon>
        <taxon>Chordata</taxon>
        <taxon>Craniata</taxon>
        <taxon>Vertebrata</taxon>
        <taxon>Euteleostomi</taxon>
        <taxon>Archelosauria</taxon>
        <taxon>Archosauria</taxon>
        <taxon>Crocodylia</taxon>
        <taxon>Longirostres</taxon>
        <taxon>Crocodylidae</taxon>
        <taxon>Crocodylus</taxon>
    </lineage>
</organism>
<dbReference type="FunFam" id="3.10.490.20:FF:000001">
    <property type="entry name" value="dynein heavy chain 7, axonemal"/>
    <property type="match status" value="1"/>
</dbReference>
<dbReference type="FunFam" id="1.10.8.720:FF:000001">
    <property type="entry name" value="dynein heavy chain 7, axonemal"/>
    <property type="match status" value="1"/>
</dbReference>
<dbReference type="InterPro" id="IPR026983">
    <property type="entry name" value="DHC"/>
</dbReference>
<dbReference type="PANTHER" id="PTHR22878">
    <property type="entry name" value="DYNEIN HEAVY CHAIN 6, AXONEMAL-LIKE-RELATED"/>
    <property type="match status" value="1"/>
</dbReference>
<dbReference type="InterPro" id="IPR041658">
    <property type="entry name" value="AAA_lid_11"/>
</dbReference>
<dbReference type="FunFam" id="1.20.1270.280:FF:000038">
    <property type="entry name" value="AT13908p"/>
    <property type="match status" value="1"/>
</dbReference>
<dbReference type="GO" id="GO:0051959">
    <property type="term" value="F:dynein light intermediate chain binding"/>
    <property type="evidence" value="ECO:0007669"/>
    <property type="project" value="InterPro"/>
</dbReference>
<protein>
    <recommendedName>
        <fullName evidence="6">Dynein axonemal heavy chain 3</fullName>
    </recommendedName>
</protein>
<dbReference type="Proteomes" id="UP000594220">
    <property type="component" value="Unplaced"/>
</dbReference>
<proteinExistence type="predicted"/>
<dbReference type="PANTHER" id="PTHR22878:SF71">
    <property type="entry name" value="DYNEIN, AXONEMAL, HEAVY CHAIN 3"/>
    <property type="match status" value="1"/>
</dbReference>
<dbReference type="GeneTree" id="ENSGT00940000154959"/>
<dbReference type="Pfam" id="PF03028">
    <property type="entry name" value="Dynein_heavy"/>
    <property type="match status" value="1"/>
</dbReference>
<dbReference type="FunFam" id="1.20.1270.280:FF:000037">
    <property type="entry name" value="Dynein, axonemal, heavy chain 7"/>
    <property type="match status" value="1"/>
</dbReference>
<reference evidence="4" key="1">
    <citation type="submission" date="2025-08" db="UniProtKB">
        <authorList>
            <consortium name="Ensembl"/>
        </authorList>
    </citation>
    <scope>IDENTIFICATION</scope>
</reference>
<dbReference type="FunFam" id="3.40.50.300:FF:000362">
    <property type="entry name" value="Dynein, axonemal, heavy chain 6"/>
    <property type="match status" value="1"/>
</dbReference>
<dbReference type="GO" id="GO:0030286">
    <property type="term" value="C:dynein complex"/>
    <property type="evidence" value="ECO:0007669"/>
    <property type="project" value="InterPro"/>
</dbReference>
<dbReference type="InterPro" id="IPR042219">
    <property type="entry name" value="AAA_lid_11_sf"/>
</dbReference>
<evidence type="ECO:0000259" key="1">
    <source>
        <dbReference type="Pfam" id="PF03028"/>
    </source>
</evidence>
<dbReference type="InterPro" id="IPR004273">
    <property type="entry name" value="Dynein_heavy_D6_P-loop"/>
</dbReference>
<evidence type="ECO:0008006" key="6">
    <source>
        <dbReference type="Google" id="ProtNLM"/>
    </source>
</evidence>
<dbReference type="Gene3D" id="3.40.50.300">
    <property type="entry name" value="P-loop containing nucleotide triphosphate hydrolases"/>
    <property type="match status" value="1"/>
</dbReference>